<name>R2V1C0_9ENTE</name>
<evidence type="ECO:0000313" key="4">
    <source>
        <dbReference type="Proteomes" id="UP000014160"/>
    </source>
</evidence>
<evidence type="ECO:0000313" key="3">
    <source>
        <dbReference type="Proteomes" id="UP000013750"/>
    </source>
</evidence>
<dbReference type="Proteomes" id="UP000014160">
    <property type="component" value="Unassembled WGS sequence"/>
</dbReference>
<reference evidence="2 4" key="2">
    <citation type="submission" date="2013-03" db="EMBL/GenBank/DDBJ databases">
        <title>The Genome Sequence of Enterococcus gilvus ATCC BAA-350 (PacBio/Illumina hybrid assembly).</title>
        <authorList>
            <consortium name="The Broad Institute Genomics Platform"/>
            <consortium name="The Broad Institute Genome Sequencing Center for Infectious Disease"/>
            <person name="Earl A."/>
            <person name="Russ C."/>
            <person name="Gilmore M."/>
            <person name="Surin D."/>
            <person name="Walker B."/>
            <person name="Young S."/>
            <person name="Zeng Q."/>
            <person name="Gargeya S."/>
            <person name="Fitzgerald M."/>
            <person name="Haas B."/>
            <person name="Abouelleil A."/>
            <person name="Allen A.W."/>
            <person name="Alvarado L."/>
            <person name="Arachchi H.M."/>
            <person name="Berlin A.M."/>
            <person name="Chapman S.B."/>
            <person name="Gainer-Dewar J."/>
            <person name="Goldberg J."/>
            <person name="Griggs A."/>
            <person name="Gujja S."/>
            <person name="Hansen M."/>
            <person name="Howarth C."/>
            <person name="Imamovic A."/>
            <person name="Ireland A."/>
            <person name="Larimer J."/>
            <person name="McCowan C."/>
            <person name="Murphy C."/>
            <person name="Pearson M."/>
            <person name="Poon T.W."/>
            <person name="Priest M."/>
            <person name="Roberts A."/>
            <person name="Saif S."/>
            <person name="Shea T."/>
            <person name="Sisk P."/>
            <person name="Sykes S."/>
            <person name="Wortman J."/>
            <person name="Nusbaum C."/>
            <person name="Birren B."/>
        </authorList>
    </citation>
    <scope>NUCLEOTIDE SEQUENCE [LARGE SCALE GENOMIC DNA]</scope>
    <source>
        <strain evidence="2 4">ATCC BAA-350</strain>
    </source>
</reference>
<dbReference type="eggNOG" id="ENOG502ZJ77">
    <property type="taxonomic scope" value="Bacteria"/>
</dbReference>
<protein>
    <submittedName>
        <fullName evidence="1">Uncharacterized protein</fullName>
    </submittedName>
</protein>
<accession>R2V1C0</accession>
<proteinExistence type="predicted"/>
<organism evidence="1 3">
    <name type="scientific">Enterococcus gilvus ATCC BAA-350</name>
    <dbReference type="NCBI Taxonomy" id="1158614"/>
    <lineage>
        <taxon>Bacteria</taxon>
        <taxon>Bacillati</taxon>
        <taxon>Bacillota</taxon>
        <taxon>Bacilli</taxon>
        <taxon>Lactobacillales</taxon>
        <taxon>Enterococcaceae</taxon>
        <taxon>Enterococcus</taxon>
    </lineage>
</organism>
<evidence type="ECO:0000313" key="1">
    <source>
        <dbReference type="EMBL" id="EOI51511.1"/>
    </source>
</evidence>
<dbReference type="RefSeq" id="WP_010782499.1">
    <property type="nucleotide sequence ID" value="NZ_ASWH01000005.1"/>
</dbReference>
<keyword evidence="4" id="KW-1185">Reference proteome</keyword>
<dbReference type="Proteomes" id="UP000013750">
    <property type="component" value="Unassembled WGS sequence"/>
</dbReference>
<dbReference type="OrthoDB" id="2920780at2"/>
<sequence>MGKISQKELAKKRSMAKLLVEVNGGDFDEWLAEKYDQAITENETTIHDALKFYQKRNNNTQKVVGG</sequence>
<evidence type="ECO:0000313" key="2">
    <source>
        <dbReference type="EMBL" id="EOW77178.1"/>
    </source>
</evidence>
<dbReference type="HOGENOM" id="CLU_199635_1_0_9"/>
<dbReference type="AlphaFoldDB" id="R2V1C0"/>
<reference evidence="1 3" key="1">
    <citation type="submission" date="2013-02" db="EMBL/GenBank/DDBJ databases">
        <title>The Genome Sequence of Enterococcus gilvus ATCC BAA-350.</title>
        <authorList>
            <consortium name="The Broad Institute Genome Sequencing Platform"/>
            <consortium name="The Broad Institute Genome Sequencing Center for Infectious Disease"/>
            <person name="Earl A.M."/>
            <person name="Gilmore M.S."/>
            <person name="Lebreton F."/>
            <person name="Walker B."/>
            <person name="Young S.K."/>
            <person name="Zeng Q."/>
            <person name="Gargeya S."/>
            <person name="Fitzgerald M."/>
            <person name="Haas B."/>
            <person name="Abouelleil A."/>
            <person name="Alvarado L."/>
            <person name="Arachchi H.M."/>
            <person name="Berlin A.M."/>
            <person name="Chapman S.B."/>
            <person name="Dewar J."/>
            <person name="Goldberg J."/>
            <person name="Griggs A."/>
            <person name="Gujja S."/>
            <person name="Hansen M."/>
            <person name="Howarth C."/>
            <person name="Imamovic A."/>
            <person name="Larimer J."/>
            <person name="McCowan C."/>
            <person name="Murphy C."/>
            <person name="Neiman D."/>
            <person name="Pearson M."/>
            <person name="Priest M."/>
            <person name="Roberts A."/>
            <person name="Saif S."/>
            <person name="Shea T."/>
            <person name="Sisk P."/>
            <person name="Sykes S."/>
            <person name="Wortman J."/>
            <person name="Nusbaum C."/>
            <person name="Birren B."/>
        </authorList>
    </citation>
    <scope>NUCLEOTIDE SEQUENCE [LARGE SCALE GENOMIC DNA]</scope>
    <source>
        <strain evidence="1 3">ATCC BAA-350</strain>
    </source>
</reference>
<dbReference type="EMBL" id="ASWH01000005">
    <property type="protein sequence ID" value="EOW77178.1"/>
    <property type="molecule type" value="Genomic_DNA"/>
</dbReference>
<comment type="caution">
    <text evidence="1">The sequence shown here is derived from an EMBL/GenBank/DDBJ whole genome shotgun (WGS) entry which is preliminary data.</text>
</comment>
<dbReference type="EMBL" id="AJDQ01000034">
    <property type="protein sequence ID" value="EOI51511.1"/>
    <property type="molecule type" value="Genomic_DNA"/>
</dbReference>
<dbReference type="PATRIC" id="fig|1158614.3.peg.4157"/>
<gene>
    <name evidence="2" type="ORF">I592_04154</name>
    <name evidence="1" type="ORF">UKC_04186</name>
</gene>